<dbReference type="Gene3D" id="1.20.1070.10">
    <property type="entry name" value="Rhodopsin 7-helix transmembrane proteins"/>
    <property type="match status" value="1"/>
</dbReference>
<dbReference type="PANTHER" id="PTHR46273:SF4">
    <property type="entry name" value="AT19640P"/>
    <property type="match status" value="1"/>
</dbReference>
<evidence type="ECO:0000256" key="3">
    <source>
        <dbReference type="ARBA" id="ARBA00022989"/>
    </source>
</evidence>
<feature type="transmembrane region" description="Helical" evidence="5">
    <location>
        <begin position="265"/>
        <end position="289"/>
    </location>
</feature>
<feature type="transmembrane region" description="Helical" evidence="5">
    <location>
        <begin position="117"/>
        <end position="138"/>
    </location>
</feature>
<feature type="transmembrane region" description="Helical" evidence="5">
    <location>
        <begin position="321"/>
        <end position="342"/>
    </location>
</feature>
<feature type="transmembrane region" description="Helical" evidence="5">
    <location>
        <begin position="354"/>
        <end position="375"/>
    </location>
</feature>
<evidence type="ECO:0000256" key="1">
    <source>
        <dbReference type="ARBA" id="ARBA00004370"/>
    </source>
</evidence>
<dbReference type="OrthoDB" id="5864054at2759"/>
<dbReference type="SUPFAM" id="SSF81321">
    <property type="entry name" value="Family A G protein-coupled receptor-like"/>
    <property type="match status" value="1"/>
</dbReference>
<evidence type="ECO:0000256" key="2">
    <source>
        <dbReference type="ARBA" id="ARBA00022692"/>
    </source>
</evidence>
<keyword evidence="7" id="KW-1185">Reference proteome</keyword>
<gene>
    <name evidence="8" type="primary">LOC111133995</name>
</gene>
<dbReference type="PANTHER" id="PTHR46273">
    <property type="entry name" value="MYOSUPPRESSIN RECEPTOR 1, ISOFORM B-RELATED"/>
    <property type="match status" value="1"/>
</dbReference>
<dbReference type="GO" id="GO:0008528">
    <property type="term" value="F:G protein-coupled peptide receptor activity"/>
    <property type="evidence" value="ECO:0007669"/>
    <property type="project" value="InterPro"/>
</dbReference>
<feature type="transmembrane region" description="Helical" evidence="5">
    <location>
        <begin position="83"/>
        <end position="105"/>
    </location>
</feature>
<protein>
    <submittedName>
        <fullName evidence="8">Sex peptide receptor-like isoform X1</fullName>
    </submittedName>
</protein>
<dbReference type="InterPro" id="IPR017452">
    <property type="entry name" value="GPCR_Rhodpsn_7TM"/>
</dbReference>
<accession>A0A8B8EFQ6</accession>
<evidence type="ECO:0000259" key="6">
    <source>
        <dbReference type="PROSITE" id="PS50262"/>
    </source>
</evidence>
<dbReference type="InterPro" id="IPR053219">
    <property type="entry name" value="GPCR_Dmsr-1"/>
</dbReference>
<keyword evidence="4 5" id="KW-0472">Membrane</keyword>
<evidence type="ECO:0000256" key="4">
    <source>
        <dbReference type="ARBA" id="ARBA00023136"/>
    </source>
</evidence>
<feature type="transmembrane region" description="Helical" evidence="5">
    <location>
        <begin position="158"/>
        <end position="189"/>
    </location>
</feature>
<comment type="subcellular location">
    <subcellularLocation>
        <location evidence="1">Membrane</location>
    </subcellularLocation>
</comment>
<dbReference type="GO" id="GO:0005886">
    <property type="term" value="C:plasma membrane"/>
    <property type="evidence" value="ECO:0007669"/>
    <property type="project" value="TreeGrafter"/>
</dbReference>
<keyword evidence="2 5" id="KW-0812">Transmembrane</keyword>
<dbReference type="RefSeq" id="XP_022338446.1">
    <property type="nucleotide sequence ID" value="XM_022482738.1"/>
</dbReference>
<dbReference type="CDD" id="cd14978">
    <property type="entry name" value="7tmA_FMRFamide_R-like"/>
    <property type="match status" value="1"/>
</dbReference>
<sequence length="446" mass="50941">MESLILHNIKRMSVENITAPCDGGKCVMTVIQEKIQKTEDSALLKCGGSSIWFSAANCDEAMRENQSYSGGDLSLFARTYADYHGYISICVCIFGIVTNVFNITVLTRKHMRTPVNLILTWLAVSDIITMLSYLPFAMHFYCIYPAASKSTEKNSQGWMLYMIFHINLAATTHTVSIWLCVMLAIVRYLHIRSPTKANSMRLQRIKQSRFGILFIYVSSALILVPNYMSNKLLPDVLPENNETIYVLRNLNLGKNDTETMVLINVWVYAFTAKLVPCLLMLIFGSLLIYNIHVKIRQRRKILQISGASSLRLSEHSRTTKMLLAVIILFLITELPQGVLIILSACVENFFEQVYLPLGDVMDIVALVNNAVNFILYCSMSTKFRETFVHLFCNFHPIRRSEDSGYTLTDRLAKLDSHSNNNENNHHLQLLQNHFRKFSAERHLERA</sequence>
<evidence type="ECO:0000256" key="5">
    <source>
        <dbReference type="SAM" id="Phobius"/>
    </source>
</evidence>
<reference evidence="8" key="1">
    <citation type="submission" date="2025-08" db="UniProtKB">
        <authorList>
            <consortium name="RefSeq"/>
        </authorList>
    </citation>
    <scope>IDENTIFICATION</scope>
    <source>
        <tissue evidence="8">Whole sample</tissue>
    </source>
</reference>
<evidence type="ECO:0000313" key="7">
    <source>
        <dbReference type="Proteomes" id="UP000694844"/>
    </source>
</evidence>
<keyword evidence="3 5" id="KW-1133">Transmembrane helix</keyword>
<feature type="domain" description="G-protein coupled receptors family 1 profile" evidence="6">
    <location>
        <begin position="98"/>
        <end position="376"/>
    </location>
</feature>
<proteinExistence type="predicted"/>
<dbReference type="Pfam" id="PF10324">
    <property type="entry name" value="7TM_GPCR_Srw"/>
    <property type="match status" value="1"/>
</dbReference>
<dbReference type="PROSITE" id="PS50262">
    <property type="entry name" value="G_PROTEIN_RECEP_F1_2"/>
    <property type="match status" value="1"/>
</dbReference>
<evidence type="ECO:0000313" key="8">
    <source>
        <dbReference type="RefSeq" id="XP_022338446.1"/>
    </source>
</evidence>
<dbReference type="InterPro" id="IPR019427">
    <property type="entry name" value="7TM_GPCR_serpentine_rcpt_Srw"/>
</dbReference>
<dbReference type="InterPro" id="IPR000276">
    <property type="entry name" value="GPCR_Rhodpsn"/>
</dbReference>
<organism evidence="7 8">
    <name type="scientific">Crassostrea virginica</name>
    <name type="common">Eastern oyster</name>
    <dbReference type="NCBI Taxonomy" id="6565"/>
    <lineage>
        <taxon>Eukaryota</taxon>
        <taxon>Metazoa</taxon>
        <taxon>Spiralia</taxon>
        <taxon>Lophotrochozoa</taxon>
        <taxon>Mollusca</taxon>
        <taxon>Bivalvia</taxon>
        <taxon>Autobranchia</taxon>
        <taxon>Pteriomorphia</taxon>
        <taxon>Ostreida</taxon>
        <taxon>Ostreoidea</taxon>
        <taxon>Ostreidae</taxon>
        <taxon>Crassostrea</taxon>
    </lineage>
</organism>
<name>A0A8B8EFQ6_CRAVI</name>
<dbReference type="GeneID" id="111133995"/>
<dbReference type="KEGG" id="cvn:111133995"/>
<dbReference type="PRINTS" id="PR00237">
    <property type="entry name" value="GPCRRHODOPSN"/>
</dbReference>
<dbReference type="Proteomes" id="UP000694844">
    <property type="component" value="Chromosome 5"/>
</dbReference>
<dbReference type="AlphaFoldDB" id="A0A8B8EFQ6"/>
<feature type="transmembrane region" description="Helical" evidence="5">
    <location>
        <begin position="210"/>
        <end position="228"/>
    </location>
</feature>